<accession>A0A8S5NX06</accession>
<sequence>MARGRLAERRKALQRYFRRNRQHEIIYQTANALSLSTFKKNSAEAHKKERKFIMDFKANIETRESVEAKAKAAFGFDLSSALDLVKRGDYDSDEAYLDACTRAELERSSPEYRAARSRLKTEYHARREEQERKAQSENYKAIRSSVSLDSVDKHNIDEEAAALARRDLSANRIAASDLGATIEKYAAELTEKAKNSKASNALFNAMLRGQL</sequence>
<proteinExistence type="predicted"/>
<evidence type="ECO:0000313" key="1">
    <source>
        <dbReference type="EMBL" id="DAD98951.1"/>
    </source>
</evidence>
<name>A0A8S5NX06_9CAUD</name>
<protein>
    <submittedName>
        <fullName evidence="1">Uncharacterized protein</fullName>
    </submittedName>
</protein>
<organism evidence="1">
    <name type="scientific">Siphoviridae sp. ctOba29</name>
    <dbReference type="NCBI Taxonomy" id="2825480"/>
    <lineage>
        <taxon>Viruses</taxon>
        <taxon>Duplodnaviria</taxon>
        <taxon>Heunggongvirae</taxon>
        <taxon>Uroviricota</taxon>
        <taxon>Caudoviricetes</taxon>
    </lineage>
</organism>
<dbReference type="EMBL" id="BK015271">
    <property type="protein sequence ID" value="DAD98951.1"/>
    <property type="molecule type" value="Genomic_DNA"/>
</dbReference>
<reference evidence="1" key="1">
    <citation type="journal article" date="2021" name="Proc. Natl. Acad. Sci. U.S.A.">
        <title>A Catalog of Tens of Thousands of Viruses from Human Metagenomes Reveals Hidden Associations with Chronic Diseases.</title>
        <authorList>
            <person name="Tisza M.J."/>
            <person name="Buck C.B."/>
        </authorList>
    </citation>
    <scope>NUCLEOTIDE SEQUENCE</scope>
    <source>
        <strain evidence="1">CtOba29</strain>
    </source>
</reference>